<proteinExistence type="predicted"/>
<feature type="region of interest" description="Disordered" evidence="1">
    <location>
        <begin position="222"/>
        <end position="251"/>
    </location>
</feature>
<dbReference type="AlphaFoldDB" id="A0A553QWT0"/>
<organism evidence="2 3">
    <name type="scientific">Danionella cerebrum</name>
    <dbReference type="NCBI Taxonomy" id="2873325"/>
    <lineage>
        <taxon>Eukaryota</taxon>
        <taxon>Metazoa</taxon>
        <taxon>Chordata</taxon>
        <taxon>Craniata</taxon>
        <taxon>Vertebrata</taxon>
        <taxon>Euteleostomi</taxon>
        <taxon>Actinopterygii</taxon>
        <taxon>Neopterygii</taxon>
        <taxon>Teleostei</taxon>
        <taxon>Ostariophysi</taxon>
        <taxon>Cypriniformes</taxon>
        <taxon>Danionidae</taxon>
        <taxon>Danioninae</taxon>
        <taxon>Danionella</taxon>
    </lineage>
</organism>
<evidence type="ECO:0000256" key="1">
    <source>
        <dbReference type="SAM" id="MobiDB-lite"/>
    </source>
</evidence>
<evidence type="ECO:0000313" key="2">
    <source>
        <dbReference type="EMBL" id="TRY94429.1"/>
    </source>
</evidence>
<accession>A0A553QWT0</accession>
<protein>
    <submittedName>
        <fullName evidence="2">Uncharacterized protein</fullName>
    </submittedName>
</protein>
<dbReference type="EMBL" id="SRMA01025441">
    <property type="protein sequence ID" value="TRY94429.1"/>
    <property type="molecule type" value="Genomic_DNA"/>
</dbReference>
<dbReference type="Proteomes" id="UP000316079">
    <property type="component" value="Unassembled WGS sequence"/>
</dbReference>
<dbReference type="OrthoDB" id="8446683at2759"/>
<name>A0A553QWT0_9TELE</name>
<gene>
    <name evidence="2" type="ORF">DNTS_011355</name>
</gene>
<keyword evidence="3" id="KW-1185">Reference proteome</keyword>
<reference evidence="2 3" key="1">
    <citation type="journal article" date="2019" name="Sci. Data">
        <title>Hybrid genome assembly and annotation of Danionella translucida.</title>
        <authorList>
            <person name="Kadobianskyi M."/>
            <person name="Schulze L."/>
            <person name="Schuelke M."/>
            <person name="Judkewitz B."/>
        </authorList>
    </citation>
    <scope>NUCLEOTIDE SEQUENCE [LARGE SCALE GENOMIC DNA]</scope>
    <source>
        <strain evidence="2 3">Bolton</strain>
    </source>
</reference>
<feature type="compositionally biased region" description="Polar residues" evidence="1">
    <location>
        <begin position="223"/>
        <end position="236"/>
    </location>
</feature>
<sequence>MSTTRGSSGLPMSGAGMSRRWVMQRNQSLVQTYLLSAAVLPVSAPRNGDSFRLPALSRSTHGRTTTVPLSISEPALFAPDQRASFKDHSKSHQALYRYQASSQPSNKTLETPKISPESHHHVYLHFSQPLKPVPKPSNTFTRRIRENRGLQPLVSRCKLPQNLETLSVKGTTCVLSQHSAISCSSSSSRTQLHVFLPAEGTRLEDDRDSESVDEGFMDELDNKISSLKLQQNPKTSRQSEKEKPLMGEISL</sequence>
<comment type="caution">
    <text evidence="2">The sequence shown here is derived from an EMBL/GenBank/DDBJ whole genome shotgun (WGS) entry which is preliminary data.</text>
</comment>
<evidence type="ECO:0000313" key="3">
    <source>
        <dbReference type="Proteomes" id="UP000316079"/>
    </source>
</evidence>